<proteinExistence type="inferred from homology"/>
<evidence type="ECO:0000259" key="4">
    <source>
        <dbReference type="Pfam" id="PF15247"/>
    </source>
</evidence>
<dbReference type="WBParaSite" id="GPLIN_000933300">
    <property type="protein sequence ID" value="GPLIN_000933300"/>
    <property type="gene ID" value="GPLIN_000933300"/>
</dbReference>
<dbReference type="Pfam" id="PF15247">
    <property type="entry name" value="SLBP_RNA_bind"/>
    <property type="match status" value="1"/>
</dbReference>
<dbReference type="PANTHER" id="PTHR17408:SF0">
    <property type="entry name" value="HISTONE RNA HAIRPIN-BINDING PROTEIN"/>
    <property type="match status" value="1"/>
</dbReference>
<feature type="region of interest" description="Disordered" evidence="3">
    <location>
        <begin position="39"/>
        <end position="71"/>
    </location>
</feature>
<feature type="compositionally biased region" description="Basic and acidic residues" evidence="3">
    <location>
        <begin position="324"/>
        <end position="338"/>
    </location>
</feature>
<organism evidence="5 6">
    <name type="scientific">Globodera pallida</name>
    <name type="common">Potato cyst nematode worm</name>
    <name type="synonym">Heterodera pallida</name>
    <dbReference type="NCBI Taxonomy" id="36090"/>
    <lineage>
        <taxon>Eukaryota</taxon>
        <taxon>Metazoa</taxon>
        <taxon>Ecdysozoa</taxon>
        <taxon>Nematoda</taxon>
        <taxon>Chromadorea</taxon>
        <taxon>Rhabditida</taxon>
        <taxon>Tylenchina</taxon>
        <taxon>Tylenchomorpha</taxon>
        <taxon>Tylenchoidea</taxon>
        <taxon>Heteroderidae</taxon>
        <taxon>Heteroderinae</taxon>
        <taxon>Globodera</taxon>
    </lineage>
</organism>
<feature type="compositionally biased region" description="Basic and acidic residues" evidence="3">
    <location>
        <begin position="201"/>
        <end position="216"/>
    </location>
</feature>
<sequence>MIDEEEERKKAATAAASAGTSSDKILLKVEQVSSSPNFKENAAAIGSQSAGGSTPSSKLLPKPREGWSEPRTGWCNDLVTLERREKDLHKMKEKPTYKRYLSQIPKFSRNKKVHPRTPNKYTNHTRRSWDKQVRIWKLAIYEWAGETPSSSVFGSRCPSVCSGEESPLLLNTPSGTSSSLSSSAGPVTPKRMKMTVPTTGVKEEEQHSEKREETKTKSSPPSNKKARSYNDINIAIANPDNMASMLGHFDMDTLRGGESTLMGGEGDESTLKATTAPTGARAVQGPTDFSYLVPKKEIEVAPPKGEKVLRKEVDAAPKGRKVPKKEAKVVPEKVEAPPKGKKKAVEEDEDAGWVEVKKRPRLVAKKRALSKK</sequence>
<dbReference type="GO" id="GO:0071207">
    <property type="term" value="F:histone pre-mRNA stem-loop binding"/>
    <property type="evidence" value="ECO:0007669"/>
    <property type="project" value="TreeGrafter"/>
</dbReference>
<dbReference type="GO" id="GO:0005737">
    <property type="term" value="C:cytoplasm"/>
    <property type="evidence" value="ECO:0007669"/>
    <property type="project" value="TreeGrafter"/>
</dbReference>
<evidence type="ECO:0000256" key="2">
    <source>
        <dbReference type="ARBA" id="ARBA00022884"/>
    </source>
</evidence>
<dbReference type="GO" id="GO:0051028">
    <property type="term" value="P:mRNA transport"/>
    <property type="evidence" value="ECO:0007669"/>
    <property type="project" value="TreeGrafter"/>
</dbReference>
<dbReference type="Proteomes" id="UP000050741">
    <property type="component" value="Unassembled WGS sequence"/>
</dbReference>
<keyword evidence="5" id="KW-1185">Reference proteome</keyword>
<dbReference type="GO" id="GO:0003729">
    <property type="term" value="F:mRNA binding"/>
    <property type="evidence" value="ECO:0007669"/>
    <property type="project" value="InterPro"/>
</dbReference>
<dbReference type="InterPro" id="IPR038294">
    <property type="entry name" value="SLBP_RNA_bind_sf"/>
</dbReference>
<accession>A0A183C8Y7</accession>
<dbReference type="PANTHER" id="PTHR17408">
    <property type="entry name" value="HISTONE RNA HAIRPIN-BINDING PROTEIN"/>
    <property type="match status" value="1"/>
</dbReference>
<reference evidence="5" key="2">
    <citation type="submission" date="2014-05" db="EMBL/GenBank/DDBJ databases">
        <title>The genome and life-stage specific transcriptomes of Globodera pallida elucidate key aspects of plant parasitism by a cyst nematode.</title>
        <authorList>
            <person name="Cotton J.A."/>
            <person name="Lilley C.J."/>
            <person name="Jones L.M."/>
            <person name="Kikuchi T."/>
            <person name="Reid A.J."/>
            <person name="Thorpe P."/>
            <person name="Tsai I.J."/>
            <person name="Beasley H."/>
            <person name="Blok V."/>
            <person name="Cock P.J.A."/>
            <person name="Van den Akker S.E."/>
            <person name="Holroyd N."/>
            <person name="Hunt M."/>
            <person name="Mantelin S."/>
            <person name="Naghra H."/>
            <person name="Pain A."/>
            <person name="Palomares-Rius J.E."/>
            <person name="Zarowiecki M."/>
            <person name="Berriman M."/>
            <person name="Jones J.T."/>
            <person name="Urwin P.E."/>
        </authorList>
    </citation>
    <scope>NUCLEOTIDE SEQUENCE [LARGE SCALE GENOMIC DNA]</scope>
    <source>
        <strain evidence="5">Lindley</strain>
    </source>
</reference>
<evidence type="ECO:0000313" key="5">
    <source>
        <dbReference type="Proteomes" id="UP000050741"/>
    </source>
</evidence>
<dbReference type="InterPro" id="IPR026502">
    <property type="entry name" value="SLBP1/SLBP2"/>
</dbReference>
<feature type="compositionally biased region" description="Low complexity" evidence="3">
    <location>
        <begin position="168"/>
        <end position="183"/>
    </location>
</feature>
<keyword evidence="2" id="KW-0694">RNA-binding</keyword>
<reference evidence="5" key="1">
    <citation type="submission" date="2013-12" db="EMBL/GenBank/DDBJ databases">
        <authorList>
            <person name="Aslett M."/>
        </authorList>
    </citation>
    <scope>NUCLEOTIDE SEQUENCE [LARGE SCALE GENOMIC DNA]</scope>
    <source>
        <strain evidence="5">Lindley</strain>
    </source>
</reference>
<evidence type="ECO:0000256" key="1">
    <source>
        <dbReference type="ARBA" id="ARBA00006151"/>
    </source>
</evidence>
<feature type="compositionally biased region" description="Low complexity" evidence="3">
    <location>
        <begin position="42"/>
        <end position="53"/>
    </location>
</feature>
<protein>
    <submittedName>
        <fullName evidence="6">SLBP_RNA_bind domain-containing protein</fullName>
    </submittedName>
</protein>
<feature type="region of interest" description="Disordered" evidence="3">
    <location>
        <begin position="1"/>
        <end position="23"/>
    </location>
</feature>
<dbReference type="Gene3D" id="1.10.8.1120">
    <property type="entry name" value="Histone RNA hairpin-binding protein RNA-binding domain"/>
    <property type="match status" value="1"/>
</dbReference>
<comment type="similarity">
    <text evidence="1">Belongs to the SLBP family.</text>
</comment>
<evidence type="ECO:0000313" key="6">
    <source>
        <dbReference type="WBParaSite" id="GPLIN_000933300"/>
    </source>
</evidence>
<reference evidence="6" key="3">
    <citation type="submission" date="2016-06" db="UniProtKB">
        <authorList>
            <consortium name="WormBaseParasite"/>
        </authorList>
    </citation>
    <scope>IDENTIFICATION</scope>
</reference>
<feature type="domain" description="Histone RNA hairpin-binding protein RNA-binding" evidence="4">
    <location>
        <begin position="80"/>
        <end position="144"/>
    </location>
</feature>
<name>A0A183C8Y7_GLOPA</name>
<dbReference type="InterPro" id="IPR029344">
    <property type="entry name" value="SLBP_RNA_bind"/>
</dbReference>
<evidence type="ECO:0000256" key="3">
    <source>
        <dbReference type="SAM" id="MobiDB-lite"/>
    </source>
</evidence>
<feature type="region of interest" description="Disordered" evidence="3">
    <location>
        <begin position="314"/>
        <end position="350"/>
    </location>
</feature>
<dbReference type="GO" id="GO:0006398">
    <property type="term" value="P:mRNA 3'-end processing by stem-loop binding and cleavage"/>
    <property type="evidence" value="ECO:0007669"/>
    <property type="project" value="TreeGrafter"/>
</dbReference>
<feature type="compositionally biased region" description="Low complexity" evidence="3">
    <location>
        <begin position="12"/>
        <end position="22"/>
    </location>
</feature>
<dbReference type="AlphaFoldDB" id="A0A183C8Y7"/>
<feature type="region of interest" description="Disordered" evidence="3">
    <location>
        <begin position="168"/>
        <end position="227"/>
    </location>
</feature>
<dbReference type="GO" id="GO:0071204">
    <property type="term" value="C:histone pre-mRNA 3'end processing complex"/>
    <property type="evidence" value="ECO:0007669"/>
    <property type="project" value="TreeGrafter"/>
</dbReference>